<gene>
    <name evidence="1" type="ORF">BQ9231_00487</name>
</gene>
<proteinExistence type="predicted"/>
<accession>A0A285Q2V8</accession>
<evidence type="ECO:0000313" key="2">
    <source>
        <dbReference type="Proteomes" id="UP000274850"/>
    </source>
</evidence>
<name>A0A285Q2V8_9VIRU</name>
<evidence type="ECO:0000313" key="1">
    <source>
        <dbReference type="EMBL" id="SOB74370.1"/>
    </source>
</evidence>
<keyword evidence="2" id="KW-1185">Reference proteome</keyword>
<organism evidence="1">
    <name type="scientific">Cedratvirus lausannensis</name>
    <dbReference type="NCBI Taxonomy" id="2023205"/>
    <lineage>
        <taxon>Viruses</taxon>
        <taxon>Pithoviruses</taxon>
        <taxon>Orthocedratvirinae</taxon>
        <taxon>Alphacedratvirus</taxon>
        <taxon>Alphacedratvirus francolausannense</taxon>
    </lineage>
</organism>
<dbReference type="EMBL" id="LT907979">
    <property type="protein sequence ID" value="SOB74370.1"/>
    <property type="molecule type" value="Genomic_DNA"/>
</dbReference>
<protein>
    <submittedName>
        <fullName evidence="1">Uncharacterized protein</fullName>
    </submittedName>
</protein>
<dbReference type="InterPro" id="IPR016181">
    <property type="entry name" value="Acyl_CoA_acyltransferase"/>
</dbReference>
<dbReference type="SUPFAM" id="SSF55729">
    <property type="entry name" value="Acyl-CoA N-acyltransferases (Nat)"/>
    <property type="match status" value="1"/>
</dbReference>
<sequence>MHYEFFTGRFDLEKVYPGLEDRSVYEYTEPKTLFYVIYRGREIPVLQGEEGWYPVERNGKVQRYLSQSKPEILSREKTVSYVWDVDVYLERDNEWLSLLMHEDKVIGYYKGIFLVDKRGKRFSSNSFITISPEYQGRGLCKGLASFTYERLVNVLSIDYIVITISSSIGTGACRCYIRAAKDLGLYTFGSFSYTSGYSLRDVNDCNLQGLDYLIFSVEPSVDRVVKERAGYGGL</sequence>
<reference evidence="1" key="1">
    <citation type="submission" date="2017-08" db="EMBL/GenBank/DDBJ databases">
        <authorList>
            <person name="de Groot N.N."/>
        </authorList>
    </citation>
    <scope>NUCLEOTIDE SEQUENCE</scope>
</reference>
<dbReference type="Proteomes" id="UP000274850">
    <property type="component" value="Segment"/>
</dbReference>